<dbReference type="InterPro" id="IPR036236">
    <property type="entry name" value="Znf_C2H2_sf"/>
</dbReference>
<feature type="region of interest" description="Disordered" evidence="2">
    <location>
        <begin position="538"/>
        <end position="698"/>
    </location>
</feature>
<evidence type="ECO:0000256" key="1">
    <source>
        <dbReference type="PROSITE-ProRule" id="PRU00042"/>
    </source>
</evidence>
<dbReference type="EMBL" id="HBIV01044188">
    <property type="protein sequence ID" value="CAE0679218.1"/>
    <property type="molecule type" value="Transcribed_RNA"/>
</dbReference>
<feature type="region of interest" description="Disordered" evidence="2">
    <location>
        <begin position="346"/>
        <end position="393"/>
    </location>
</feature>
<feature type="region of interest" description="Disordered" evidence="2">
    <location>
        <begin position="201"/>
        <end position="247"/>
    </location>
</feature>
<feature type="region of interest" description="Disordered" evidence="2">
    <location>
        <begin position="1"/>
        <end position="163"/>
    </location>
</feature>
<sequence>MFGSTDDFKERTTETFLSNGLSAPGKVKPEGQYILSQSEENEASKELGGDQNPPKPWDQLEGAAAILLSLNLHHPGSIGGSSGRPNTAPSGSPEFSDKPKRPLSPLDLKPPRGYPFQSALSPGSSRRRKPNVNRSVSPAKRRRNDCPNRPSGGSRGGAGGSSSPQVCCRVCGAAFASDSAMYGHMRHCKPGKNTNAFERRQANGGAAGGGSGRGRFVRREDADEKDDASMEREEEDKGSSKGLNGRVLRSRRKKDAFRNLVITFDESVVCERRIRSNEVVSPHGRSGSRETSPTYSGRRGTSFRAFERITQRAAVTYGCRHCGKVFMSKYALSGHYRHCMKRKAMPSFRSDDSNKNLNTPDDTDDRSSTPDAGISTESPEPPRRSASNENNELRKRYPIIQRLGFADLSASHIHRNRFLVLRASRGPSGEPLVRHVPYRIAKAMGSLEPCKLNSSSRRDADDDDVADDNGELQNAVHVMGYKLSGFRSASSARWRCQHWTETVKETDIFGVVERLPKESEVVALGDYLRDTYNASISDAEDYDDDEDDADTLAKEEGADEIKDNKTPVILEKEEGVPIETDPLPKLEEQPSENKTMGVKPEKESEEVSTAHIEQERSKAAPAQSQQPEADTEELFSKGLEEQAVEHVAHLEAESKDDAPAAAEDEELPLPAEDATEDNYEVSIMQPHQLPDCSPDATI</sequence>
<keyword evidence="1" id="KW-0862">Zinc</keyword>
<keyword evidence="1" id="KW-0479">Metal-binding</keyword>
<feature type="compositionally biased region" description="Acidic residues" evidence="2">
    <location>
        <begin position="662"/>
        <end position="679"/>
    </location>
</feature>
<protein>
    <recommendedName>
        <fullName evidence="3">C2H2-type domain-containing protein</fullName>
    </recommendedName>
</protein>
<accession>A0A7S3ZCK8</accession>
<dbReference type="GO" id="GO:0008270">
    <property type="term" value="F:zinc ion binding"/>
    <property type="evidence" value="ECO:0007669"/>
    <property type="project" value="UniProtKB-KW"/>
</dbReference>
<feature type="compositionally biased region" description="Basic and acidic residues" evidence="2">
    <location>
        <begin position="1"/>
        <end position="13"/>
    </location>
</feature>
<evidence type="ECO:0000259" key="3">
    <source>
        <dbReference type="PROSITE" id="PS50157"/>
    </source>
</evidence>
<dbReference type="AlphaFoldDB" id="A0A7S3ZCK8"/>
<name>A0A7S3ZCK8_9EUKA</name>
<feature type="domain" description="C2H2-type" evidence="3">
    <location>
        <begin position="317"/>
        <end position="346"/>
    </location>
</feature>
<feature type="compositionally biased region" description="Basic and acidic residues" evidence="2">
    <location>
        <begin position="551"/>
        <end position="575"/>
    </location>
</feature>
<dbReference type="PROSITE" id="PS50157">
    <property type="entry name" value="ZINC_FINGER_C2H2_2"/>
    <property type="match status" value="1"/>
</dbReference>
<feature type="compositionally biased region" description="Acidic residues" evidence="2">
    <location>
        <begin position="538"/>
        <end position="550"/>
    </location>
</feature>
<keyword evidence="1" id="KW-0863">Zinc-finger</keyword>
<evidence type="ECO:0000256" key="2">
    <source>
        <dbReference type="SAM" id="MobiDB-lite"/>
    </source>
</evidence>
<evidence type="ECO:0000313" key="4">
    <source>
        <dbReference type="EMBL" id="CAE0679218.1"/>
    </source>
</evidence>
<reference evidence="4" key="1">
    <citation type="submission" date="2021-01" db="EMBL/GenBank/DDBJ databases">
        <authorList>
            <person name="Corre E."/>
            <person name="Pelletier E."/>
            <person name="Niang G."/>
            <person name="Scheremetjew M."/>
            <person name="Finn R."/>
            <person name="Kale V."/>
            <person name="Holt S."/>
            <person name="Cochrane G."/>
            <person name="Meng A."/>
            <person name="Brown T."/>
            <person name="Cohen L."/>
        </authorList>
    </citation>
    <scope>NUCLEOTIDE SEQUENCE</scope>
    <source>
        <strain evidence="4">CCCM811</strain>
    </source>
</reference>
<dbReference type="SMART" id="SM00355">
    <property type="entry name" value="ZnF_C2H2"/>
    <property type="match status" value="2"/>
</dbReference>
<feature type="region of interest" description="Disordered" evidence="2">
    <location>
        <begin position="278"/>
        <end position="299"/>
    </location>
</feature>
<organism evidence="4">
    <name type="scientific">Lotharella globosa</name>
    <dbReference type="NCBI Taxonomy" id="91324"/>
    <lineage>
        <taxon>Eukaryota</taxon>
        <taxon>Sar</taxon>
        <taxon>Rhizaria</taxon>
        <taxon>Cercozoa</taxon>
        <taxon>Chlorarachniophyceae</taxon>
        <taxon>Lotharella</taxon>
    </lineage>
</organism>
<gene>
    <name evidence="4" type="ORF">LGLO00237_LOCUS31001</name>
</gene>
<dbReference type="InterPro" id="IPR013087">
    <property type="entry name" value="Znf_C2H2_type"/>
</dbReference>
<proteinExistence type="predicted"/>
<dbReference type="SUPFAM" id="SSF57667">
    <property type="entry name" value="beta-beta-alpha zinc fingers"/>
    <property type="match status" value="1"/>
</dbReference>
<feature type="compositionally biased region" description="Basic and acidic residues" evidence="2">
    <location>
        <begin position="634"/>
        <end position="658"/>
    </location>
</feature>
<feature type="compositionally biased region" description="Basic and acidic residues" evidence="2">
    <location>
        <begin position="217"/>
        <end position="239"/>
    </location>
</feature>